<dbReference type="NCBIfam" id="TIGR00229">
    <property type="entry name" value="sensory_box"/>
    <property type="match status" value="1"/>
</dbReference>
<comment type="caution">
    <text evidence="3">The sequence shown here is derived from an EMBL/GenBank/DDBJ whole genome shotgun (WGS) entry which is preliminary data.</text>
</comment>
<dbReference type="Pfam" id="PF00990">
    <property type="entry name" value="GGDEF"/>
    <property type="match status" value="1"/>
</dbReference>
<dbReference type="CDD" id="cd00130">
    <property type="entry name" value="PAS"/>
    <property type="match status" value="1"/>
</dbReference>
<organism evidence="3 4">
    <name type="scientific">Rhizobium straminoryzae</name>
    <dbReference type="NCBI Taxonomy" id="1387186"/>
    <lineage>
        <taxon>Bacteria</taxon>
        <taxon>Pseudomonadati</taxon>
        <taxon>Pseudomonadota</taxon>
        <taxon>Alphaproteobacteria</taxon>
        <taxon>Hyphomicrobiales</taxon>
        <taxon>Rhizobiaceae</taxon>
        <taxon>Rhizobium/Agrobacterium group</taxon>
        <taxon>Rhizobium</taxon>
    </lineage>
</organism>
<feature type="domain" description="PAC" evidence="1">
    <location>
        <begin position="290"/>
        <end position="342"/>
    </location>
</feature>
<dbReference type="AlphaFoldDB" id="A0A549SXK8"/>
<dbReference type="InterPro" id="IPR000160">
    <property type="entry name" value="GGDEF_dom"/>
</dbReference>
<accession>A0A549SXK8</accession>
<proteinExistence type="predicted"/>
<dbReference type="Pfam" id="PF13426">
    <property type="entry name" value="PAS_9"/>
    <property type="match status" value="2"/>
</dbReference>
<dbReference type="PANTHER" id="PTHR44757">
    <property type="entry name" value="DIGUANYLATE CYCLASE DGCP"/>
    <property type="match status" value="1"/>
</dbReference>
<dbReference type="InterPro" id="IPR043128">
    <property type="entry name" value="Rev_trsase/Diguanyl_cyclase"/>
</dbReference>
<dbReference type="InterPro" id="IPR000700">
    <property type="entry name" value="PAS-assoc_C"/>
</dbReference>
<dbReference type="SUPFAM" id="SSF55073">
    <property type="entry name" value="Nucleotide cyclase"/>
    <property type="match status" value="1"/>
</dbReference>
<dbReference type="InterPro" id="IPR000014">
    <property type="entry name" value="PAS"/>
</dbReference>
<keyword evidence="4" id="KW-1185">Reference proteome</keyword>
<dbReference type="InterPro" id="IPR052155">
    <property type="entry name" value="Biofilm_reg_signaling"/>
</dbReference>
<dbReference type="InterPro" id="IPR029787">
    <property type="entry name" value="Nucleotide_cyclase"/>
</dbReference>
<dbReference type="PANTHER" id="PTHR44757:SF2">
    <property type="entry name" value="BIOFILM ARCHITECTURE MAINTENANCE PROTEIN MBAA"/>
    <property type="match status" value="1"/>
</dbReference>
<dbReference type="PROSITE" id="PS50113">
    <property type="entry name" value="PAC"/>
    <property type="match status" value="1"/>
</dbReference>
<dbReference type="SMART" id="SM00267">
    <property type="entry name" value="GGDEF"/>
    <property type="match status" value="1"/>
</dbReference>
<evidence type="ECO:0000259" key="2">
    <source>
        <dbReference type="PROSITE" id="PS50887"/>
    </source>
</evidence>
<name>A0A549SXK8_9HYPH</name>
<reference evidence="3 4" key="1">
    <citation type="submission" date="2019-07" db="EMBL/GenBank/DDBJ databases">
        <title>Ln-dependent methylotrophs.</title>
        <authorList>
            <person name="Tani A."/>
        </authorList>
    </citation>
    <scope>NUCLEOTIDE SEQUENCE [LARGE SCALE GENOMIC DNA]</scope>
    <source>
        <strain evidence="3 4">SM12</strain>
    </source>
</reference>
<sequence>MIDRACRFTSSIHTGASRRRHVRMNEMADIFHLAPIAMWIEDFSAVADQFERWRQMGVTDIRRFLQEDRSRIAACTSLIRVVSVNRRTLEMFEADSLEQLTAHLSCIFRDEMVDRAVDELSALFEGATEFVGCTVNYSLSGRRMDIRLRSAVMPGHEQNLDRILLTTEDVTEREDAHRGELLQRRYAEGLFQHSPVSLWVEDFSSLKARLDGLRADGVSDIRAHMEANPDFVRDGLRQVRVIDVNRATLELFGASSIDMLMEHVTEIFGDDLERPFRERLMELWNDQFSGQREVRAYALDGSERYLVMQFSVLPGYEHDWSRVQMALTDITARKQAEARLEYLGRYDVLTGLNNRAFYIEELSRIDRQPEAPVSAVMIDLNGLKETNDQFGHDAGDTLLRRLGEVLGNTVRPPCHAARIGGDEFAILMPGADEPSASVMLETVLDQLALNNERHAGPPLSIAIGAATREQGEPIDSLLRRADAAMYHQKRIVRTTRARLPREMRSLVP</sequence>
<dbReference type="InterPro" id="IPR035965">
    <property type="entry name" value="PAS-like_dom_sf"/>
</dbReference>
<dbReference type="Gene3D" id="3.30.450.20">
    <property type="entry name" value="PAS domain"/>
    <property type="match status" value="2"/>
</dbReference>
<dbReference type="SUPFAM" id="SSF55785">
    <property type="entry name" value="PYP-like sensor domain (PAS domain)"/>
    <property type="match status" value="2"/>
</dbReference>
<evidence type="ECO:0000313" key="4">
    <source>
        <dbReference type="Proteomes" id="UP000316801"/>
    </source>
</evidence>
<dbReference type="NCBIfam" id="TIGR00254">
    <property type="entry name" value="GGDEF"/>
    <property type="match status" value="1"/>
</dbReference>
<protein>
    <submittedName>
        <fullName evidence="3">Sensor domain-containing diguanylate cyclase</fullName>
    </submittedName>
</protein>
<dbReference type="PROSITE" id="PS50887">
    <property type="entry name" value="GGDEF"/>
    <property type="match status" value="1"/>
</dbReference>
<dbReference type="CDD" id="cd01949">
    <property type="entry name" value="GGDEF"/>
    <property type="match status" value="1"/>
</dbReference>
<dbReference type="EMBL" id="VJMG01000075">
    <property type="protein sequence ID" value="TRL34375.1"/>
    <property type="molecule type" value="Genomic_DNA"/>
</dbReference>
<evidence type="ECO:0000313" key="3">
    <source>
        <dbReference type="EMBL" id="TRL34375.1"/>
    </source>
</evidence>
<feature type="domain" description="GGDEF" evidence="2">
    <location>
        <begin position="371"/>
        <end position="501"/>
    </location>
</feature>
<dbReference type="Proteomes" id="UP000316801">
    <property type="component" value="Unassembled WGS sequence"/>
</dbReference>
<evidence type="ECO:0000259" key="1">
    <source>
        <dbReference type="PROSITE" id="PS50113"/>
    </source>
</evidence>
<dbReference type="Gene3D" id="3.30.70.270">
    <property type="match status" value="1"/>
</dbReference>
<gene>
    <name evidence="3" type="ORF">FNA46_22015</name>
</gene>